<proteinExistence type="predicted"/>
<dbReference type="RefSeq" id="WP_380024894.1">
    <property type="nucleotide sequence ID" value="NZ_JBHSHC010000041.1"/>
</dbReference>
<accession>A0ABV9PYX3</accession>
<reference evidence="2" key="1">
    <citation type="journal article" date="2019" name="Int. J. Syst. Evol. Microbiol.">
        <title>The Global Catalogue of Microorganisms (GCM) 10K type strain sequencing project: providing services to taxonomists for standard genome sequencing and annotation.</title>
        <authorList>
            <consortium name="The Broad Institute Genomics Platform"/>
            <consortium name="The Broad Institute Genome Sequencing Center for Infectious Disease"/>
            <person name="Wu L."/>
            <person name="Ma J."/>
        </authorList>
    </citation>
    <scope>NUCLEOTIDE SEQUENCE [LARGE SCALE GENOMIC DNA]</scope>
    <source>
        <strain evidence="2">WYCCWR 12678</strain>
    </source>
</reference>
<name>A0ABV9PYX3_9BACL</name>
<sequence length="96" mass="10058">MLFMIGLSVLEKGAIEMQKKTMLGVSFALAAALVVGGMALAAGSDDNKGNDLAAKMINAMNSPEGQEMVKSCGKFMESYDKNSDGAKIEKNSTASF</sequence>
<keyword evidence="2" id="KW-1185">Reference proteome</keyword>
<gene>
    <name evidence="1" type="ORF">ACFO8Q_06440</name>
</gene>
<dbReference type="EMBL" id="JBHSHC010000041">
    <property type="protein sequence ID" value="MFC4767005.1"/>
    <property type="molecule type" value="Genomic_DNA"/>
</dbReference>
<comment type="caution">
    <text evidence="1">The sequence shown here is derived from an EMBL/GenBank/DDBJ whole genome shotgun (WGS) entry which is preliminary data.</text>
</comment>
<organism evidence="1 2">
    <name type="scientific">Effusibacillus consociatus</name>
    <dbReference type="NCBI Taxonomy" id="1117041"/>
    <lineage>
        <taxon>Bacteria</taxon>
        <taxon>Bacillati</taxon>
        <taxon>Bacillota</taxon>
        <taxon>Bacilli</taxon>
        <taxon>Bacillales</taxon>
        <taxon>Alicyclobacillaceae</taxon>
        <taxon>Effusibacillus</taxon>
    </lineage>
</organism>
<evidence type="ECO:0000313" key="1">
    <source>
        <dbReference type="EMBL" id="MFC4767005.1"/>
    </source>
</evidence>
<protein>
    <submittedName>
        <fullName evidence="1">Uncharacterized protein</fullName>
    </submittedName>
</protein>
<dbReference type="Proteomes" id="UP001596002">
    <property type="component" value="Unassembled WGS sequence"/>
</dbReference>
<evidence type="ECO:0000313" key="2">
    <source>
        <dbReference type="Proteomes" id="UP001596002"/>
    </source>
</evidence>